<protein>
    <submittedName>
        <fullName evidence="2">Uncharacterized protein</fullName>
    </submittedName>
</protein>
<sequence length="174" mass="19982">MKKILFLFCLLFAFSSNFAFAESDEQSIKSSFQDLVKKHIDGYTDDPRVLVYYVPGDLSPNVPAGWRKSKCVALPDYSYDVTKTDSLTTPYTAYLIYKMYVLVSPAFDTKEMAENTETFKENKAPYVYRISFSYQNGSWIPETYETEFRVKDQYHQSGELLAKIVGAVLTNESL</sequence>
<keyword evidence="1" id="KW-0732">Signal</keyword>
<feature type="signal peptide" evidence="1">
    <location>
        <begin position="1"/>
        <end position="21"/>
    </location>
</feature>
<keyword evidence="3" id="KW-1185">Reference proteome</keyword>
<dbReference type="EMBL" id="FOTS01000056">
    <property type="protein sequence ID" value="SFM22077.1"/>
    <property type="molecule type" value="Genomic_DNA"/>
</dbReference>
<gene>
    <name evidence="2" type="ORF">SAMN04490355_105643</name>
</gene>
<reference evidence="3" key="1">
    <citation type="submission" date="2016-10" db="EMBL/GenBank/DDBJ databases">
        <authorList>
            <person name="Varghese N."/>
            <person name="Submissions S."/>
        </authorList>
    </citation>
    <scope>NUCLEOTIDE SEQUENCE [LARGE SCALE GENOMIC DNA]</scope>
    <source>
        <strain evidence="3">DSM 13327</strain>
    </source>
</reference>
<accession>A0A1I4P3H5</accession>
<dbReference type="OrthoDB" id="1682164at2"/>
<name>A0A1I4P3H5_9FIRM</name>
<evidence type="ECO:0000313" key="2">
    <source>
        <dbReference type="EMBL" id="SFM22077.1"/>
    </source>
</evidence>
<dbReference type="AlphaFoldDB" id="A0A1I4P3H5"/>
<evidence type="ECO:0000256" key="1">
    <source>
        <dbReference type="SAM" id="SignalP"/>
    </source>
</evidence>
<proteinExistence type="predicted"/>
<feature type="chain" id="PRO_5011504704" evidence="1">
    <location>
        <begin position="22"/>
        <end position="174"/>
    </location>
</feature>
<dbReference type="Proteomes" id="UP000199520">
    <property type="component" value="Unassembled WGS sequence"/>
</dbReference>
<evidence type="ECO:0000313" key="3">
    <source>
        <dbReference type="Proteomes" id="UP000199520"/>
    </source>
</evidence>
<dbReference type="RefSeq" id="WP_090942804.1">
    <property type="nucleotide sequence ID" value="NZ_FOTS01000056.1"/>
</dbReference>
<organism evidence="2 3">
    <name type="scientific">Pelosinus propionicus DSM 13327</name>
    <dbReference type="NCBI Taxonomy" id="1123291"/>
    <lineage>
        <taxon>Bacteria</taxon>
        <taxon>Bacillati</taxon>
        <taxon>Bacillota</taxon>
        <taxon>Negativicutes</taxon>
        <taxon>Selenomonadales</taxon>
        <taxon>Sporomusaceae</taxon>
        <taxon>Pelosinus</taxon>
    </lineage>
</organism>